<feature type="region of interest" description="Disordered" evidence="1">
    <location>
        <begin position="53"/>
        <end position="101"/>
    </location>
</feature>
<dbReference type="Proteomes" id="UP000265703">
    <property type="component" value="Unassembled WGS sequence"/>
</dbReference>
<proteinExistence type="predicted"/>
<evidence type="ECO:0000313" key="2">
    <source>
        <dbReference type="EMBL" id="RIA90767.1"/>
    </source>
</evidence>
<feature type="compositionally biased region" description="Low complexity" evidence="1">
    <location>
        <begin position="75"/>
        <end position="91"/>
    </location>
</feature>
<evidence type="ECO:0000256" key="1">
    <source>
        <dbReference type="SAM" id="MobiDB-lite"/>
    </source>
</evidence>
<dbReference type="AlphaFoldDB" id="A0A397T3R8"/>
<feature type="compositionally biased region" description="Polar residues" evidence="1">
    <location>
        <begin position="61"/>
        <end position="74"/>
    </location>
</feature>
<evidence type="ECO:0000313" key="3">
    <source>
        <dbReference type="Proteomes" id="UP000265703"/>
    </source>
</evidence>
<accession>A0A397T3R8</accession>
<organism evidence="2 3">
    <name type="scientific">Glomus cerebriforme</name>
    <dbReference type="NCBI Taxonomy" id="658196"/>
    <lineage>
        <taxon>Eukaryota</taxon>
        <taxon>Fungi</taxon>
        <taxon>Fungi incertae sedis</taxon>
        <taxon>Mucoromycota</taxon>
        <taxon>Glomeromycotina</taxon>
        <taxon>Glomeromycetes</taxon>
        <taxon>Glomerales</taxon>
        <taxon>Glomeraceae</taxon>
        <taxon>Glomus</taxon>
    </lineage>
</organism>
<reference evidence="2 3" key="1">
    <citation type="submission" date="2018-06" db="EMBL/GenBank/DDBJ databases">
        <title>Comparative genomics reveals the genomic features of Rhizophagus irregularis, R. cerebriforme, R. diaphanum and Gigaspora rosea, and their symbiotic lifestyle signature.</title>
        <authorList>
            <person name="Morin E."/>
            <person name="San Clemente H."/>
            <person name="Chen E.C.H."/>
            <person name="De La Providencia I."/>
            <person name="Hainaut M."/>
            <person name="Kuo A."/>
            <person name="Kohler A."/>
            <person name="Murat C."/>
            <person name="Tang N."/>
            <person name="Roy S."/>
            <person name="Loubradou J."/>
            <person name="Henrissat B."/>
            <person name="Grigoriev I.V."/>
            <person name="Corradi N."/>
            <person name="Roux C."/>
            <person name="Martin F.M."/>
        </authorList>
    </citation>
    <scope>NUCLEOTIDE SEQUENCE [LARGE SCALE GENOMIC DNA]</scope>
    <source>
        <strain evidence="2 3">DAOM 227022</strain>
    </source>
</reference>
<gene>
    <name evidence="2" type="ORF">C1645_875859</name>
</gene>
<sequence length="138" mass="15247">MQYEEISSLREENARLVVKVTGLEVKNAKFEDKNTKHNVKNVELKAEVVKLRDDIEETNPGHFSQGNDNKNSKLSHSISTTPISPPQTSVSNSSGEKLPDVEMSTLVTFQVNVPSTAQVSKSNKSRPPISILSDDPEE</sequence>
<name>A0A397T3R8_9GLOM</name>
<dbReference type="OrthoDB" id="2398541at2759"/>
<comment type="caution">
    <text evidence="2">The sequence shown here is derived from an EMBL/GenBank/DDBJ whole genome shotgun (WGS) entry which is preliminary data.</text>
</comment>
<dbReference type="EMBL" id="QKYT01000171">
    <property type="protein sequence ID" value="RIA90767.1"/>
    <property type="molecule type" value="Genomic_DNA"/>
</dbReference>
<keyword evidence="3" id="KW-1185">Reference proteome</keyword>
<feature type="region of interest" description="Disordered" evidence="1">
    <location>
        <begin position="113"/>
        <end position="138"/>
    </location>
</feature>
<feature type="compositionally biased region" description="Polar residues" evidence="1">
    <location>
        <begin position="113"/>
        <end position="122"/>
    </location>
</feature>
<protein>
    <submittedName>
        <fullName evidence="2">Uncharacterized protein</fullName>
    </submittedName>
</protein>